<evidence type="ECO:0000259" key="11">
    <source>
        <dbReference type="Pfam" id="PF00999"/>
    </source>
</evidence>
<keyword evidence="5 10" id="KW-1133">Transmembrane helix</keyword>
<dbReference type="OrthoDB" id="9781411at2"/>
<keyword evidence="8 10" id="KW-0472">Membrane</keyword>
<dbReference type="PANTHER" id="PTHR43562:SF3">
    <property type="entry name" value="SODIUM ION_PROTON EXCHANGER (EUROFUNG)"/>
    <property type="match status" value="1"/>
</dbReference>
<evidence type="ECO:0000256" key="5">
    <source>
        <dbReference type="ARBA" id="ARBA00022989"/>
    </source>
</evidence>
<evidence type="ECO:0000256" key="9">
    <source>
        <dbReference type="ARBA" id="ARBA00023201"/>
    </source>
</evidence>
<feature type="transmembrane region" description="Helical" evidence="10">
    <location>
        <begin position="285"/>
        <end position="303"/>
    </location>
</feature>
<evidence type="ECO:0000256" key="3">
    <source>
        <dbReference type="ARBA" id="ARBA00022449"/>
    </source>
</evidence>
<evidence type="ECO:0000256" key="7">
    <source>
        <dbReference type="ARBA" id="ARBA00023065"/>
    </source>
</evidence>
<feature type="transmembrane region" description="Helical" evidence="10">
    <location>
        <begin position="185"/>
        <end position="207"/>
    </location>
</feature>
<feature type="transmembrane region" description="Helical" evidence="10">
    <location>
        <begin position="309"/>
        <end position="328"/>
    </location>
</feature>
<dbReference type="GO" id="GO:0016020">
    <property type="term" value="C:membrane"/>
    <property type="evidence" value="ECO:0007669"/>
    <property type="project" value="UniProtKB-SubCell"/>
</dbReference>
<dbReference type="Gene3D" id="1.20.1530.20">
    <property type="match status" value="1"/>
</dbReference>
<reference evidence="12 13" key="1">
    <citation type="submission" date="2019-06" db="EMBL/GenBank/DDBJ databases">
        <title>Draft genome of Aliikangiella marina GYP-15.</title>
        <authorList>
            <person name="Wang G."/>
        </authorList>
    </citation>
    <scope>NUCLEOTIDE SEQUENCE [LARGE SCALE GENOMIC DNA]</scope>
    <source>
        <strain evidence="12 13">GYP-15</strain>
    </source>
</reference>
<protein>
    <submittedName>
        <fullName evidence="12">Cation:proton antiporter</fullName>
    </submittedName>
</protein>
<dbReference type="Proteomes" id="UP000317839">
    <property type="component" value="Unassembled WGS sequence"/>
</dbReference>
<comment type="caution">
    <text evidence="12">The sequence shown here is derived from an EMBL/GenBank/DDBJ whole genome shotgun (WGS) entry which is preliminary data.</text>
</comment>
<keyword evidence="3" id="KW-0050">Antiport</keyword>
<keyword evidence="4 10" id="KW-0812">Transmembrane</keyword>
<evidence type="ECO:0000313" key="12">
    <source>
        <dbReference type="EMBL" id="TQV77246.1"/>
    </source>
</evidence>
<feature type="transmembrane region" description="Helical" evidence="10">
    <location>
        <begin position="116"/>
        <end position="137"/>
    </location>
</feature>
<name>A0A545TJ95_9GAMM</name>
<comment type="subcellular location">
    <subcellularLocation>
        <location evidence="1">Membrane</location>
        <topology evidence="1">Multi-pass membrane protein</topology>
    </subcellularLocation>
</comment>
<feature type="transmembrane region" description="Helical" evidence="10">
    <location>
        <begin position="149"/>
        <end position="169"/>
    </location>
</feature>
<proteinExistence type="predicted"/>
<dbReference type="Pfam" id="PF00999">
    <property type="entry name" value="Na_H_Exchanger"/>
    <property type="match status" value="1"/>
</dbReference>
<dbReference type="InterPro" id="IPR006153">
    <property type="entry name" value="Cation/H_exchanger_TM"/>
</dbReference>
<keyword evidence="9" id="KW-0739">Sodium transport</keyword>
<dbReference type="GO" id="GO:0006814">
    <property type="term" value="P:sodium ion transport"/>
    <property type="evidence" value="ECO:0007669"/>
    <property type="project" value="UniProtKB-KW"/>
</dbReference>
<dbReference type="EMBL" id="VIKR01000001">
    <property type="protein sequence ID" value="TQV77246.1"/>
    <property type="molecule type" value="Genomic_DNA"/>
</dbReference>
<keyword evidence="6" id="KW-0915">Sodium</keyword>
<feature type="transmembrane region" description="Helical" evidence="10">
    <location>
        <begin position="370"/>
        <end position="389"/>
    </location>
</feature>
<organism evidence="12 13">
    <name type="scientific">Aliikangiella marina</name>
    <dbReference type="NCBI Taxonomy" id="1712262"/>
    <lineage>
        <taxon>Bacteria</taxon>
        <taxon>Pseudomonadati</taxon>
        <taxon>Pseudomonadota</taxon>
        <taxon>Gammaproteobacteria</taxon>
        <taxon>Oceanospirillales</taxon>
        <taxon>Pleioneaceae</taxon>
        <taxon>Aliikangiella</taxon>
    </lineage>
</organism>
<gene>
    <name evidence="12" type="ORF">FLL45_04680</name>
</gene>
<feature type="transmembrane region" description="Helical" evidence="10">
    <location>
        <begin position="85"/>
        <end position="110"/>
    </location>
</feature>
<dbReference type="AlphaFoldDB" id="A0A545TJ95"/>
<feature type="transmembrane region" description="Helical" evidence="10">
    <location>
        <begin position="55"/>
        <end position="73"/>
    </location>
</feature>
<keyword evidence="2" id="KW-0813">Transport</keyword>
<keyword evidence="7" id="KW-0406">Ion transport</keyword>
<accession>A0A545TJ95</accession>
<sequence>MDISSFLLQLLAILLSARILGELAASVQIPSVIGELAAGIVIGPSLLGWIEADQVIRLMAEIGVILLLFQVGLETDMGKLIRTGVKSTIVAFGGFIAPFAAGFVTCFYFFNLNLLVSLFVGGTLTATSIGITVRTLSDIHKQNSVEGQITLGAAVLDDILGVVLLALLYEFTVTGDVSWINTTKVFLFIGVFFLLAPPLAKLISHFIQYLDKRIDNPGLIPSTIISLVLFFAWLSHAVGAPELLGGFAAGLALSRRFFLPFGLAIKTEDAFSQRIDKQMTPIIHLFTPIFFVTVGLSLDLRAIDWSSPFFWWFSLILLAVAIVSKFFGAFFIKEPWARKVVVGMAMVPRGEVGLIFAGLGSAAGVFDKEVYTSLIMVIAYTTLLSPFWIKLYYKRFRVQLDEIETLVPREDKHSQKIRNH</sequence>
<dbReference type="GO" id="GO:0015297">
    <property type="term" value="F:antiporter activity"/>
    <property type="evidence" value="ECO:0007669"/>
    <property type="project" value="UniProtKB-KW"/>
</dbReference>
<evidence type="ECO:0000256" key="8">
    <source>
        <dbReference type="ARBA" id="ARBA00023136"/>
    </source>
</evidence>
<dbReference type="InterPro" id="IPR038770">
    <property type="entry name" value="Na+/solute_symporter_sf"/>
</dbReference>
<evidence type="ECO:0000256" key="10">
    <source>
        <dbReference type="SAM" id="Phobius"/>
    </source>
</evidence>
<keyword evidence="13" id="KW-1185">Reference proteome</keyword>
<feature type="transmembrane region" description="Helical" evidence="10">
    <location>
        <begin position="219"/>
        <end position="238"/>
    </location>
</feature>
<evidence type="ECO:0000256" key="4">
    <source>
        <dbReference type="ARBA" id="ARBA00022692"/>
    </source>
</evidence>
<feature type="domain" description="Cation/H+ exchanger transmembrane" evidence="11">
    <location>
        <begin position="13"/>
        <end position="391"/>
    </location>
</feature>
<dbReference type="RefSeq" id="WP_142940820.1">
    <property type="nucleotide sequence ID" value="NZ_VIKR01000001.1"/>
</dbReference>
<evidence type="ECO:0000313" key="13">
    <source>
        <dbReference type="Proteomes" id="UP000317839"/>
    </source>
</evidence>
<dbReference type="GO" id="GO:1902600">
    <property type="term" value="P:proton transmembrane transport"/>
    <property type="evidence" value="ECO:0007669"/>
    <property type="project" value="InterPro"/>
</dbReference>
<evidence type="ECO:0000256" key="2">
    <source>
        <dbReference type="ARBA" id="ARBA00022448"/>
    </source>
</evidence>
<feature type="transmembrane region" description="Helical" evidence="10">
    <location>
        <begin position="244"/>
        <end position="265"/>
    </location>
</feature>
<evidence type="ECO:0000256" key="1">
    <source>
        <dbReference type="ARBA" id="ARBA00004141"/>
    </source>
</evidence>
<evidence type="ECO:0000256" key="6">
    <source>
        <dbReference type="ARBA" id="ARBA00023053"/>
    </source>
</evidence>
<dbReference type="PANTHER" id="PTHR43562">
    <property type="entry name" value="NAPA-TYPE SODIUM/HYDROGEN ANTIPORTER"/>
    <property type="match status" value="1"/>
</dbReference>